<dbReference type="eggNOG" id="COG1524">
    <property type="taxonomic scope" value="Bacteria"/>
</dbReference>
<comment type="caution">
    <text evidence="1">The sequence shown here is derived from an EMBL/GenBank/DDBJ whole genome shotgun (WGS) entry which is preliminary data.</text>
</comment>
<evidence type="ECO:0000313" key="1">
    <source>
        <dbReference type="EMBL" id="EOH93645.1"/>
    </source>
</evidence>
<proteinExistence type="predicted"/>
<dbReference type="RefSeq" id="WP_010757331.1">
    <property type="nucleotide sequence ID" value="NZ_ASWD01000001.1"/>
</dbReference>
<dbReference type="PATRIC" id="fig|1158607.3.peg.2316"/>
<dbReference type="Proteomes" id="UP000013782">
    <property type="component" value="Unassembled WGS sequence"/>
</dbReference>
<dbReference type="Gene3D" id="3.40.720.10">
    <property type="entry name" value="Alkaline Phosphatase, subunit A"/>
    <property type="match status" value="1"/>
</dbReference>
<dbReference type="Pfam" id="PF01663">
    <property type="entry name" value="Phosphodiest"/>
    <property type="match status" value="1"/>
</dbReference>
<organism evidence="1 2">
    <name type="scientific">Enterococcus pallens ATCC BAA-351</name>
    <dbReference type="NCBI Taxonomy" id="1158607"/>
    <lineage>
        <taxon>Bacteria</taxon>
        <taxon>Bacillati</taxon>
        <taxon>Bacillota</taxon>
        <taxon>Bacilli</taxon>
        <taxon>Lactobacillales</taxon>
        <taxon>Enterococcaceae</taxon>
        <taxon>Enterococcus</taxon>
    </lineage>
</organism>
<dbReference type="InterPro" id="IPR002591">
    <property type="entry name" value="Phosphodiest/P_Trfase"/>
</dbReference>
<dbReference type="PANTHER" id="PTHR10151:SF120">
    <property type="entry name" value="BIS(5'-ADENOSYL)-TRIPHOSPHATASE"/>
    <property type="match status" value="1"/>
</dbReference>
<sequence>MQNKLDKLIVVILDGCRYDTAVAQLGFMNHLVEHEQASLLKVISEMPSNSRPLYEVLMTGVPTYENGIYSNYHAQRSKEWSLFELVKQAGGKTGAAAYHWYSELYNQAPYNILVDRIQHQEERLIQHGIFYSEDSYPDSHLFADANYLVDQYQPDFLVVHSMNIDDAGHKFTANSREYTAAVNRADGLLAVCIPEWLQKGYQVVVTADHGMDEHGLHGGSLAAHREVPFYLISNKREQLKEEPMPQLMAAPLFCWLLGIAPAEKMRDLQALMKG</sequence>
<dbReference type="SUPFAM" id="SSF53649">
    <property type="entry name" value="Alkaline phosphatase-like"/>
    <property type="match status" value="1"/>
</dbReference>
<dbReference type="HOGENOM" id="CLU_087217_0_0_9"/>
<reference evidence="1 2" key="1">
    <citation type="submission" date="2013-02" db="EMBL/GenBank/DDBJ databases">
        <title>The Genome Sequence of Enterococcus pallens BAA-351.</title>
        <authorList>
            <consortium name="The Broad Institute Genome Sequencing Platform"/>
            <consortium name="The Broad Institute Genome Sequencing Center for Infectious Disease"/>
            <person name="Earl A.M."/>
            <person name="Gilmore M.S."/>
            <person name="Lebreton F."/>
            <person name="Walker B."/>
            <person name="Young S.K."/>
            <person name="Zeng Q."/>
            <person name="Gargeya S."/>
            <person name="Fitzgerald M."/>
            <person name="Haas B."/>
            <person name="Abouelleil A."/>
            <person name="Alvarado L."/>
            <person name="Arachchi H.M."/>
            <person name="Berlin A.M."/>
            <person name="Chapman S.B."/>
            <person name="Dewar J."/>
            <person name="Goldberg J."/>
            <person name="Griggs A."/>
            <person name="Gujja S."/>
            <person name="Hansen M."/>
            <person name="Howarth C."/>
            <person name="Imamovic A."/>
            <person name="Larimer J."/>
            <person name="McCowan C."/>
            <person name="Murphy C."/>
            <person name="Neiman D."/>
            <person name="Pearson M."/>
            <person name="Priest M."/>
            <person name="Roberts A."/>
            <person name="Saif S."/>
            <person name="Shea T."/>
            <person name="Sisk P."/>
            <person name="Sykes S."/>
            <person name="Wortman J."/>
            <person name="Nusbaum C."/>
            <person name="Birren B."/>
        </authorList>
    </citation>
    <scope>NUCLEOTIDE SEQUENCE [LARGE SCALE GENOMIC DNA]</scope>
    <source>
        <strain evidence="1 2">ATCC BAA-351</strain>
    </source>
</reference>
<dbReference type="PANTHER" id="PTHR10151">
    <property type="entry name" value="ECTONUCLEOTIDE PYROPHOSPHATASE/PHOSPHODIESTERASE"/>
    <property type="match status" value="1"/>
</dbReference>
<gene>
    <name evidence="1" type="ORF">UAU_02341</name>
</gene>
<dbReference type="InterPro" id="IPR017850">
    <property type="entry name" value="Alkaline_phosphatase_core_sf"/>
</dbReference>
<dbReference type="AlphaFoldDB" id="R2SDP0"/>
<dbReference type="EMBL" id="AJAQ01000016">
    <property type="protein sequence ID" value="EOH93645.1"/>
    <property type="molecule type" value="Genomic_DNA"/>
</dbReference>
<protein>
    <recommendedName>
        <fullName evidence="3">Metalloenzyme domain-containing protein</fullName>
    </recommendedName>
</protein>
<keyword evidence="2" id="KW-1185">Reference proteome</keyword>
<dbReference type="GO" id="GO:0016787">
    <property type="term" value="F:hydrolase activity"/>
    <property type="evidence" value="ECO:0007669"/>
    <property type="project" value="UniProtKB-ARBA"/>
</dbReference>
<evidence type="ECO:0000313" key="2">
    <source>
        <dbReference type="Proteomes" id="UP000013782"/>
    </source>
</evidence>
<accession>R2SDP0</accession>
<name>R2SDP0_9ENTE</name>
<dbReference type="STRING" id="160454.RV10_GL001412"/>
<evidence type="ECO:0008006" key="3">
    <source>
        <dbReference type="Google" id="ProtNLM"/>
    </source>
</evidence>
<dbReference type="OrthoDB" id="8580666at2"/>